<keyword evidence="8" id="KW-1185">Reference proteome</keyword>
<name>A0A433QZC3_9FUNG</name>
<dbReference type="GO" id="GO:0071949">
    <property type="term" value="F:FAD binding"/>
    <property type="evidence" value="ECO:0007669"/>
    <property type="project" value="InterPro"/>
</dbReference>
<evidence type="ECO:0000256" key="1">
    <source>
        <dbReference type="ARBA" id="ARBA00001974"/>
    </source>
</evidence>
<keyword evidence="4" id="KW-0560">Oxidoreductase</keyword>
<keyword evidence="7" id="KW-0503">Monooxygenase</keyword>
<comment type="cofactor">
    <cofactor evidence="1">
        <name>FAD</name>
        <dbReference type="ChEBI" id="CHEBI:57692"/>
    </cofactor>
</comment>
<dbReference type="Gene3D" id="3.50.50.60">
    <property type="entry name" value="FAD/NAD(P)-binding domain"/>
    <property type="match status" value="1"/>
</dbReference>
<dbReference type="AlphaFoldDB" id="A0A433QZC3"/>
<keyword evidence="3" id="KW-0274">FAD</keyword>
<keyword evidence="5" id="KW-1133">Transmembrane helix</keyword>
<feature type="transmembrane region" description="Helical" evidence="5">
    <location>
        <begin position="12"/>
        <end position="31"/>
    </location>
</feature>
<dbReference type="PANTHER" id="PTHR43004">
    <property type="entry name" value="TRK SYSTEM POTASSIUM UPTAKE PROTEIN"/>
    <property type="match status" value="1"/>
</dbReference>
<gene>
    <name evidence="7" type="ORF">BC938DRAFT_475904</name>
</gene>
<keyword evidence="2" id="KW-0285">Flavoprotein</keyword>
<dbReference type="InterPro" id="IPR036188">
    <property type="entry name" value="FAD/NAD-bd_sf"/>
</dbReference>
<dbReference type="EMBL" id="RBNJ01000221">
    <property type="protein sequence ID" value="RUS35085.1"/>
    <property type="molecule type" value="Genomic_DNA"/>
</dbReference>
<dbReference type="GO" id="GO:0016709">
    <property type="term" value="F:oxidoreductase activity, acting on paired donors, with incorporation or reduction of molecular oxygen, NAD(P)H as one donor, and incorporation of one atom of oxygen"/>
    <property type="evidence" value="ECO:0007669"/>
    <property type="project" value="UniProtKB-ARBA"/>
</dbReference>
<comment type="caution">
    <text evidence="7">The sequence shown here is derived from an EMBL/GenBank/DDBJ whole genome shotgun (WGS) entry which is preliminary data.</text>
</comment>
<evidence type="ECO:0000313" key="7">
    <source>
        <dbReference type="EMBL" id="RUS35085.1"/>
    </source>
</evidence>
<keyword evidence="5" id="KW-0472">Membrane</keyword>
<dbReference type="PANTHER" id="PTHR43004:SF19">
    <property type="entry name" value="BINDING MONOOXYGENASE, PUTATIVE (JCVI)-RELATED"/>
    <property type="match status" value="1"/>
</dbReference>
<dbReference type="InterPro" id="IPR050641">
    <property type="entry name" value="RIFMO-like"/>
</dbReference>
<proteinExistence type="predicted"/>
<feature type="domain" description="FAD-binding" evidence="6">
    <location>
        <begin position="8"/>
        <end position="144"/>
    </location>
</feature>
<keyword evidence="5" id="KW-0812">Transmembrane</keyword>
<evidence type="ECO:0000259" key="6">
    <source>
        <dbReference type="Pfam" id="PF01494"/>
    </source>
</evidence>
<organism evidence="7 8">
    <name type="scientific">Jimgerdemannia flammicorona</name>
    <dbReference type="NCBI Taxonomy" id="994334"/>
    <lineage>
        <taxon>Eukaryota</taxon>
        <taxon>Fungi</taxon>
        <taxon>Fungi incertae sedis</taxon>
        <taxon>Mucoromycota</taxon>
        <taxon>Mucoromycotina</taxon>
        <taxon>Endogonomycetes</taxon>
        <taxon>Endogonales</taxon>
        <taxon>Endogonaceae</taxon>
        <taxon>Jimgerdemannia</taxon>
    </lineage>
</organism>
<evidence type="ECO:0000313" key="8">
    <source>
        <dbReference type="Proteomes" id="UP000274822"/>
    </source>
</evidence>
<protein>
    <submittedName>
        <fullName evidence="7">FAD-binding monooxygenase</fullName>
    </submittedName>
</protein>
<dbReference type="InterPro" id="IPR002938">
    <property type="entry name" value="FAD-bd"/>
</dbReference>
<dbReference type="Pfam" id="PF01494">
    <property type="entry name" value="FAD_binding_3"/>
    <property type="match status" value="1"/>
</dbReference>
<reference evidence="7 8" key="1">
    <citation type="journal article" date="2018" name="New Phytol.">
        <title>Phylogenomics of Endogonaceae and evolution of mycorrhizas within Mucoromycota.</title>
        <authorList>
            <person name="Chang Y."/>
            <person name="Desiro A."/>
            <person name="Na H."/>
            <person name="Sandor L."/>
            <person name="Lipzen A."/>
            <person name="Clum A."/>
            <person name="Barry K."/>
            <person name="Grigoriev I.V."/>
            <person name="Martin F.M."/>
            <person name="Stajich J.E."/>
            <person name="Smith M.E."/>
            <person name="Bonito G."/>
            <person name="Spatafora J.W."/>
        </authorList>
    </citation>
    <scope>NUCLEOTIDE SEQUENCE [LARGE SCALE GENOMIC DNA]</scope>
    <source>
        <strain evidence="7 8">AD002</strain>
    </source>
</reference>
<accession>A0A433QZC3</accession>
<dbReference type="SUPFAM" id="SSF51905">
    <property type="entry name" value="FAD/NAD(P)-binding domain"/>
    <property type="match status" value="1"/>
</dbReference>
<evidence type="ECO:0000256" key="5">
    <source>
        <dbReference type="SAM" id="Phobius"/>
    </source>
</evidence>
<evidence type="ECO:0000256" key="3">
    <source>
        <dbReference type="ARBA" id="ARBA00022827"/>
    </source>
</evidence>
<sequence length="147" mass="16612">MECSYSSVDVLIVGAGPVGLFAAFNLLRYGFSVRIIVERYGRAAMLHSRTLELLHQSGLSETFLQEGRKSHKMWIVTDGEWKVMGPPLHALRDTEFKYSLILRQFMIEQLLTEKLAEYGVQVERSIELVDFDVQDEDGSVSAVLKGT</sequence>
<evidence type="ECO:0000256" key="2">
    <source>
        <dbReference type="ARBA" id="ARBA00022630"/>
    </source>
</evidence>
<evidence type="ECO:0000256" key="4">
    <source>
        <dbReference type="ARBA" id="ARBA00023002"/>
    </source>
</evidence>
<dbReference type="Proteomes" id="UP000274822">
    <property type="component" value="Unassembled WGS sequence"/>
</dbReference>